<feature type="transmembrane region" description="Helical" evidence="1">
    <location>
        <begin position="149"/>
        <end position="172"/>
    </location>
</feature>
<gene>
    <name evidence="2" type="ORF">AMSG_09065</name>
</gene>
<reference evidence="2 3" key="1">
    <citation type="submission" date="2010-05" db="EMBL/GenBank/DDBJ databases">
        <title>The Genome Sequence of Thecamonas trahens ATCC 50062.</title>
        <authorList>
            <consortium name="The Broad Institute Genome Sequencing Platform"/>
            <person name="Russ C."/>
            <person name="Cuomo C."/>
            <person name="Shea T."/>
            <person name="Young S.K."/>
            <person name="Zeng Q."/>
            <person name="Koehrsen M."/>
            <person name="Haas B."/>
            <person name="Borodovsky M."/>
            <person name="Guigo R."/>
            <person name="Alvarado L."/>
            <person name="Berlin A."/>
            <person name="Bochicchio J."/>
            <person name="Borenstein D."/>
            <person name="Chapman S."/>
            <person name="Chen Z."/>
            <person name="Freedman E."/>
            <person name="Gellesch M."/>
            <person name="Goldberg J."/>
            <person name="Griggs A."/>
            <person name="Gujja S."/>
            <person name="Heilman E."/>
            <person name="Heiman D."/>
            <person name="Hepburn T."/>
            <person name="Howarth C."/>
            <person name="Jen D."/>
            <person name="Larson L."/>
            <person name="Mehta T."/>
            <person name="Park D."/>
            <person name="Pearson M."/>
            <person name="Roberts A."/>
            <person name="Saif S."/>
            <person name="Shenoy N."/>
            <person name="Sisk P."/>
            <person name="Stolte C."/>
            <person name="Sykes S."/>
            <person name="Thomson T."/>
            <person name="Walk T."/>
            <person name="White J."/>
            <person name="Yandava C."/>
            <person name="Burger G."/>
            <person name="Gray M.W."/>
            <person name="Holland P.W.H."/>
            <person name="King N."/>
            <person name="Lang F.B.F."/>
            <person name="Roger A.J."/>
            <person name="Ruiz-Trillo I."/>
            <person name="Lander E."/>
            <person name="Nusbaum C."/>
        </authorList>
    </citation>
    <scope>NUCLEOTIDE SEQUENCE [LARGE SCALE GENOMIC DNA]</scope>
    <source>
        <strain evidence="2 3">ATCC 50062</strain>
    </source>
</reference>
<dbReference type="AlphaFoldDB" id="A0A0L0DKX8"/>
<keyword evidence="3" id="KW-1185">Reference proteome</keyword>
<dbReference type="EMBL" id="GL349476">
    <property type="protein sequence ID" value="KNC52900.1"/>
    <property type="molecule type" value="Genomic_DNA"/>
</dbReference>
<evidence type="ECO:0000313" key="3">
    <source>
        <dbReference type="Proteomes" id="UP000054408"/>
    </source>
</evidence>
<dbReference type="RefSeq" id="XP_013754994.1">
    <property type="nucleotide sequence ID" value="XM_013899540.1"/>
</dbReference>
<keyword evidence="1" id="KW-0472">Membrane</keyword>
<feature type="transmembrane region" description="Helical" evidence="1">
    <location>
        <begin position="61"/>
        <end position="83"/>
    </location>
</feature>
<dbReference type="Proteomes" id="UP000054408">
    <property type="component" value="Unassembled WGS sequence"/>
</dbReference>
<proteinExistence type="predicted"/>
<organism evidence="2 3">
    <name type="scientific">Thecamonas trahens ATCC 50062</name>
    <dbReference type="NCBI Taxonomy" id="461836"/>
    <lineage>
        <taxon>Eukaryota</taxon>
        <taxon>Apusozoa</taxon>
        <taxon>Apusomonadida</taxon>
        <taxon>Apusomonadidae</taxon>
        <taxon>Thecamonas</taxon>
    </lineage>
</organism>
<protein>
    <submittedName>
        <fullName evidence="2">Uncharacterized protein</fullName>
    </submittedName>
</protein>
<keyword evidence="1" id="KW-0812">Transmembrane</keyword>
<evidence type="ECO:0000256" key="1">
    <source>
        <dbReference type="SAM" id="Phobius"/>
    </source>
</evidence>
<accession>A0A0L0DKX8</accession>
<name>A0A0L0DKX8_THETB</name>
<evidence type="ECO:0000313" key="2">
    <source>
        <dbReference type="EMBL" id="KNC52900.1"/>
    </source>
</evidence>
<sequence>MPAKNDSSTSSSTTSGPIEKQTLQAGVERFFSITEAFVSSSIVAEIMAVSEGGENGEFLRVAGFVFFVIAWSLQTLTLLHNLARTHNLRSAMRFLSAKSSSPAGYTVFKQNGMGSVERVVTITDEWGKMLEKEADDDYFFGVKFDVKSILGIIVHVALLIVGILCFRGELVVEKITDAFVLIILPIFGELLTASDLWHKEEKAKAVGGLLGSDVVENLFAERKFQGLEAFVRAAKNVCNDLGDEANTEDVLASYDIHLSPPTLDPDLESSSYTSDYTEYLESSSSS</sequence>
<dbReference type="GeneID" id="25567602"/>
<keyword evidence="1" id="KW-1133">Transmembrane helix</keyword>
<feature type="transmembrane region" description="Helical" evidence="1">
    <location>
        <begin position="178"/>
        <end position="197"/>
    </location>
</feature>